<gene>
    <name evidence="2" type="ORF">G6321_00025115</name>
    <name evidence="1" type="ORF">G6321_43100</name>
</gene>
<reference evidence="1" key="2">
    <citation type="submission" date="2020-06" db="EMBL/GenBank/DDBJ databases">
        <title>Whole Genome Sequence of Bradyrhizobium sp. Strain 323S2.</title>
        <authorList>
            <person name="Bromfield E.S.P."/>
        </authorList>
    </citation>
    <scope>NUCLEOTIDE SEQUENCE [LARGE SCALE GENOMIC DNA]</scope>
    <source>
        <strain evidence="1">323S2</strain>
    </source>
</reference>
<dbReference type="Gene3D" id="3.40.630.30">
    <property type="match status" value="1"/>
</dbReference>
<dbReference type="EMBL" id="CP088280">
    <property type="protein sequence ID" value="UGX98226.1"/>
    <property type="molecule type" value="Genomic_DNA"/>
</dbReference>
<evidence type="ECO:0000313" key="2">
    <source>
        <dbReference type="EMBL" id="UGX98226.1"/>
    </source>
</evidence>
<evidence type="ECO:0000313" key="1">
    <source>
        <dbReference type="EMBL" id="NYY94952.1"/>
    </source>
</evidence>
<dbReference type="SUPFAM" id="SSF55729">
    <property type="entry name" value="Acyl-CoA N-acyltransferases (Nat)"/>
    <property type="match status" value="1"/>
</dbReference>
<dbReference type="InterPro" id="IPR016181">
    <property type="entry name" value="Acyl_CoA_acyltransferase"/>
</dbReference>
<dbReference type="EMBL" id="JACBFH010000001">
    <property type="protein sequence ID" value="NYY94952.1"/>
    <property type="molecule type" value="Genomic_DNA"/>
</dbReference>
<name>A0A7Z0TUW1_9BRAD</name>
<reference evidence="2 3" key="3">
    <citation type="journal article" date="2022" name="Int. J. Syst. Evol. Microbiol.">
        <title>Strains of Bradyrhizobium barranii sp. nov. associated with legumes native to Canada are symbionts of soybeans and belong to different subspecies (subsp. barranii subsp. nov. and subsp. apii subsp. nov.) and symbiovars (sv. glycinearum and sv. septentrionale).</title>
        <authorList>
            <person name="Bromfield E.S.P."/>
            <person name="Cloutier S."/>
            <person name="Wasai-Hara S."/>
            <person name="Minamisawa K."/>
        </authorList>
    </citation>
    <scope>NUCLEOTIDE SEQUENCE [LARGE SCALE GENOMIC DNA]</scope>
    <source>
        <strain evidence="2 3">323S2</strain>
    </source>
</reference>
<evidence type="ECO:0000313" key="3">
    <source>
        <dbReference type="Proteomes" id="UP000564836"/>
    </source>
</evidence>
<accession>A0A7Z0TUW1</accession>
<dbReference type="Proteomes" id="UP000564836">
    <property type="component" value="Chromosome"/>
</dbReference>
<reference evidence="2 3" key="1">
    <citation type="journal article" date="2017" name="Syst. Appl. Microbiol.">
        <title>Soybeans inoculated with root zone soils of Canadian native legumes harbour diverse and novel Bradyrhizobium spp. that possess agricultural potential.</title>
        <authorList>
            <person name="Bromfield E.S.P."/>
            <person name="Cloutier S."/>
            <person name="Tambong J.T."/>
            <person name="Tran Thi T.V."/>
        </authorList>
    </citation>
    <scope>NUCLEOTIDE SEQUENCE [LARGE SCALE GENOMIC DNA]</scope>
    <source>
        <strain evidence="2 3">323S2</strain>
    </source>
</reference>
<dbReference type="AlphaFoldDB" id="A0A7Z0TUW1"/>
<keyword evidence="1" id="KW-0808">Transferase</keyword>
<dbReference type="GO" id="GO:0016740">
    <property type="term" value="F:transferase activity"/>
    <property type="evidence" value="ECO:0007669"/>
    <property type="project" value="UniProtKB-KW"/>
</dbReference>
<dbReference type="RefSeq" id="WP_166341494.1">
    <property type="nucleotide sequence ID" value="NZ_CP088280.1"/>
</dbReference>
<proteinExistence type="predicted"/>
<protein>
    <submittedName>
        <fullName evidence="1">GCN5 family acetyltransferase</fullName>
    </submittedName>
</protein>
<sequence>MIRPGEIGDRTRAVTLLRDSHQAAGFAGAGGFVFPFDCAYAARLYAAHLDQVNACCLVLDVAGVAQGVLLAIACEHPFGPVWLARETVWWIDPAHRGRSAIAMLDAYEAWAASRRCAFAGMAGMGDDPDVAKLYLRRGYFAAERHFLKGL</sequence>
<organism evidence="1">
    <name type="scientific">Bradyrhizobium barranii subsp. barranii</name>
    <dbReference type="NCBI Taxonomy" id="2823807"/>
    <lineage>
        <taxon>Bacteria</taxon>
        <taxon>Pseudomonadati</taxon>
        <taxon>Pseudomonadota</taxon>
        <taxon>Alphaproteobacteria</taxon>
        <taxon>Hyphomicrobiales</taxon>
        <taxon>Nitrobacteraceae</taxon>
        <taxon>Bradyrhizobium</taxon>
        <taxon>Bradyrhizobium barranii</taxon>
    </lineage>
</organism>